<evidence type="ECO:0000313" key="5">
    <source>
        <dbReference type="EMBL" id="TYK33165.1"/>
    </source>
</evidence>
<dbReference type="EC" id="2.6.1.-" evidence="3"/>
<dbReference type="InterPro" id="IPR015421">
    <property type="entry name" value="PyrdxlP-dep_Trfase_major"/>
</dbReference>
<dbReference type="Gene3D" id="3.40.640.10">
    <property type="entry name" value="Type I PLP-dependent aspartate aminotransferase-like (Major domain)"/>
    <property type="match status" value="1"/>
</dbReference>
<keyword evidence="3 5" id="KW-0032">Aminotransferase</keyword>
<dbReference type="Proteomes" id="UP000324383">
    <property type="component" value="Unassembled WGS sequence"/>
</dbReference>
<keyword evidence="3 5" id="KW-0808">Transferase</keyword>
<dbReference type="Pfam" id="PF00155">
    <property type="entry name" value="Aminotran_1_2"/>
    <property type="match status" value="1"/>
</dbReference>
<dbReference type="EMBL" id="VKLW01000019">
    <property type="protein sequence ID" value="TYK33165.1"/>
    <property type="molecule type" value="Genomic_DNA"/>
</dbReference>
<keyword evidence="2" id="KW-0663">Pyridoxal phosphate</keyword>
<keyword evidence="6" id="KW-1185">Reference proteome</keyword>
<comment type="similarity">
    <text evidence="3">Belongs to the class-I pyridoxal-phosphate-dependent aminotransferase family.</text>
</comment>
<evidence type="ECO:0000256" key="1">
    <source>
        <dbReference type="ARBA" id="ARBA00001933"/>
    </source>
</evidence>
<dbReference type="Gene3D" id="3.90.1150.10">
    <property type="entry name" value="Aspartate Aminotransferase, domain 1"/>
    <property type="match status" value="1"/>
</dbReference>
<reference evidence="5 6" key="1">
    <citation type="submission" date="2019-07" db="EMBL/GenBank/DDBJ databases">
        <title>Draft Genome Sequences of Bacteroides pyogenes Strains Isolated from the Uterus Holstein Dairy Cows with Metritis.</title>
        <authorList>
            <person name="Cunha F."/>
            <person name="Galvao K.N."/>
            <person name="Jeon S.J."/>
            <person name="Jeong K.C."/>
        </authorList>
    </citation>
    <scope>NUCLEOTIDE SEQUENCE [LARGE SCALE GENOMIC DNA]</scope>
    <source>
        <strain evidence="5 6">KG-31</strain>
    </source>
</reference>
<comment type="caution">
    <text evidence="5">The sequence shown here is derived from an EMBL/GenBank/DDBJ whole genome shotgun (WGS) entry which is preliminary data.</text>
</comment>
<dbReference type="CDD" id="cd00609">
    <property type="entry name" value="AAT_like"/>
    <property type="match status" value="1"/>
</dbReference>
<name>A0A5D3EDM1_9BACE</name>
<dbReference type="PANTHER" id="PTHR42885:SF1">
    <property type="entry name" value="THREONINE-PHOSPHATE DECARBOXYLASE"/>
    <property type="match status" value="1"/>
</dbReference>
<dbReference type="InterPro" id="IPR015422">
    <property type="entry name" value="PyrdxlP-dep_Trfase_small"/>
</dbReference>
<evidence type="ECO:0000256" key="3">
    <source>
        <dbReference type="RuleBase" id="RU000481"/>
    </source>
</evidence>
<organism evidence="5 6">
    <name type="scientific">Bacteroides pyogenes</name>
    <dbReference type="NCBI Taxonomy" id="310300"/>
    <lineage>
        <taxon>Bacteria</taxon>
        <taxon>Pseudomonadati</taxon>
        <taxon>Bacteroidota</taxon>
        <taxon>Bacteroidia</taxon>
        <taxon>Bacteroidales</taxon>
        <taxon>Bacteroidaceae</taxon>
        <taxon>Bacteroides</taxon>
    </lineage>
</organism>
<dbReference type="GO" id="GO:0008483">
    <property type="term" value="F:transaminase activity"/>
    <property type="evidence" value="ECO:0007669"/>
    <property type="project" value="UniProtKB-KW"/>
</dbReference>
<dbReference type="RefSeq" id="WP_148726798.1">
    <property type="nucleotide sequence ID" value="NZ_CP197398.1"/>
</dbReference>
<dbReference type="InterPro" id="IPR004838">
    <property type="entry name" value="NHTrfase_class1_PyrdxlP-BS"/>
</dbReference>
<sequence>MIQGHGDDLYKYAGRIVSNFSSNVYNRVDHSGLYRRLSERLEVTTAYPEPEPYSLEGKIARKYGLSAAEVCVTNGATEAIYLIAQTFRSQTSAVLMPTFSEYADACRLHGHRVKPFFSPEALPDEAGLVWICNPNNPTGEVRRKRLLEELILSHPDCLFVIDQSYEYFTLEPLFTMKEAAAMPNVVLIHSMTKKFAVPGLRIGYFTASESLVVRIRSHRMPWSVNALAIEAGHFLLDEGDRIAADVPALLDESKRLAERLAATGLVEVWPTDTHYMLLRLRIGKASALKEYLAGEHGMLIRDASNFEGLDERFFRIAAQTPEENDRLVEAVGQWGRM</sequence>
<dbReference type="GO" id="GO:0030170">
    <property type="term" value="F:pyridoxal phosphate binding"/>
    <property type="evidence" value="ECO:0007669"/>
    <property type="project" value="InterPro"/>
</dbReference>
<evidence type="ECO:0000313" key="6">
    <source>
        <dbReference type="Proteomes" id="UP000324383"/>
    </source>
</evidence>
<dbReference type="PANTHER" id="PTHR42885">
    <property type="entry name" value="HISTIDINOL-PHOSPHATE AMINOTRANSFERASE-RELATED"/>
    <property type="match status" value="1"/>
</dbReference>
<comment type="cofactor">
    <cofactor evidence="1 3">
        <name>pyridoxal 5'-phosphate</name>
        <dbReference type="ChEBI" id="CHEBI:597326"/>
    </cofactor>
</comment>
<dbReference type="InterPro" id="IPR015424">
    <property type="entry name" value="PyrdxlP-dep_Trfase"/>
</dbReference>
<gene>
    <name evidence="5" type="ORF">FNJ60_09255</name>
</gene>
<dbReference type="AlphaFoldDB" id="A0A5D3EDM1"/>
<dbReference type="InterPro" id="IPR004839">
    <property type="entry name" value="Aminotransferase_I/II_large"/>
</dbReference>
<proteinExistence type="inferred from homology"/>
<accession>A0A5D3EDM1</accession>
<dbReference type="PROSITE" id="PS00105">
    <property type="entry name" value="AA_TRANSFER_CLASS_1"/>
    <property type="match status" value="1"/>
</dbReference>
<evidence type="ECO:0000259" key="4">
    <source>
        <dbReference type="Pfam" id="PF00155"/>
    </source>
</evidence>
<dbReference type="SUPFAM" id="SSF53383">
    <property type="entry name" value="PLP-dependent transferases"/>
    <property type="match status" value="1"/>
</dbReference>
<evidence type="ECO:0000256" key="2">
    <source>
        <dbReference type="ARBA" id="ARBA00022898"/>
    </source>
</evidence>
<feature type="domain" description="Aminotransferase class I/classII large" evidence="4">
    <location>
        <begin position="44"/>
        <end position="331"/>
    </location>
</feature>
<protein>
    <recommendedName>
        <fullName evidence="3">Aminotransferase</fullName>
        <ecNumber evidence="3">2.6.1.-</ecNumber>
    </recommendedName>
</protein>